<sequence>MDGDLLPLSKERAYELMERDLTVYIIQQGENPAMAFDTTDLDAHDGIFAVTREEWEESTAFDAQVKERMDHQQEREQAFLDHKGDCFAIYQVKHTDELRDIRYEGLEWIKSIGQTVQRDNYDLVYTVPLTPGDLKGSVLDNLEYRFNNEHPADYRHPSMSVSDIVAIKRDGKVSCHYCDSFGFAEVPGFLPDNPLKNAEMAVEDD</sequence>
<gene>
    <name evidence="2" type="ORF">OBE_02546</name>
</gene>
<dbReference type="InterPro" id="IPR025923">
    <property type="entry name" value="YodL-like_dom"/>
</dbReference>
<name>K1TZW4_9ZZZZ</name>
<dbReference type="EMBL" id="AJWZ01001663">
    <property type="protein sequence ID" value="EKC73129.1"/>
    <property type="molecule type" value="Genomic_DNA"/>
</dbReference>
<reference evidence="2" key="1">
    <citation type="journal article" date="2013" name="Environ. Microbiol.">
        <title>Microbiota from the distal guts of lean and obese adolescents exhibit partial functional redundancy besides clear differences in community structure.</title>
        <authorList>
            <person name="Ferrer M."/>
            <person name="Ruiz A."/>
            <person name="Lanza F."/>
            <person name="Haange S.B."/>
            <person name="Oberbach A."/>
            <person name="Till H."/>
            <person name="Bargiela R."/>
            <person name="Campoy C."/>
            <person name="Segura M.T."/>
            <person name="Richter M."/>
            <person name="von Bergen M."/>
            <person name="Seifert J."/>
            <person name="Suarez A."/>
        </authorList>
    </citation>
    <scope>NUCLEOTIDE SEQUENCE</scope>
</reference>
<dbReference type="Pfam" id="PF14191">
    <property type="entry name" value="YodL"/>
    <property type="match status" value="1"/>
</dbReference>
<proteinExistence type="predicted"/>
<evidence type="ECO:0000313" key="2">
    <source>
        <dbReference type="EMBL" id="EKC73129.1"/>
    </source>
</evidence>
<protein>
    <recommendedName>
        <fullName evidence="1">YodL-like domain-containing protein</fullName>
    </recommendedName>
</protein>
<feature type="domain" description="YodL-like" evidence="1">
    <location>
        <begin position="87"/>
        <end position="189"/>
    </location>
</feature>
<organism evidence="2">
    <name type="scientific">human gut metagenome</name>
    <dbReference type="NCBI Taxonomy" id="408170"/>
    <lineage>
        <taxon>unclassified sequences</taxon>
        <taxon>metagenomes</taxon>
        <taxon>organismal metagenomes</taxon>
    </lineage>
</organism>
<feature type="non-terminal residue" evidence="2">
    <location>
        <position position="205"/>
    </location>
</feature>
<comment type="caution">
    <text evidence="2">The sequence shown here is derived from an EMBL/GenBank/DDBJ whole genome shotgun (WGS) entry which is preliminary data.</text>
</comment>
<dbReference type="AlphaFoldDB" id="K1TZW4"/>
<accession>K1TZW4</accession>
<evidence type="ECO:0000259" key="1">
    <source>
        <dbReference type="Pfam" id="PF14191"/>
    </source>
</evidence>